<comment type="caution">
    <text evidence="1">The sequence shown here is derived from an EMBL/GenBank/DDBJ whole genome shotgun (WGS) entry which is preliminary data.</text>
</comment>
<sequence length="68" mass="7591">QIGDGLRNLTLCSVTHGHVAKDIELQLFRNEIFSLQINPFHAQPCLAGDSLFTSAPYDTPTQVPQRLR</sequence>
<keyword evidence="2" id="KW-1185">Reference proteome</keyword>
<protein>
    <submittedName>
        <fullName evidence="1">(Mediterranean fruit fly) hypothetical protein</fullName>
    </submittedName>
</protein>
<dbReference type="Proteomes" id="UP000606786">
    <property type="component" value="Unassembled WGS sequence"/>
</dbReference>
<proteinExistence type="predicted"/>
<feature type="non-terminal residue" evidence="1">
    <location>
        <position position="1"/>
    </location>
</feature>
<accession>A0A811U0B3</accession>
<evidence type="ECO:0000313" key="1">
    <source>
        <dbReference type="EMBL" id="CAD6992399.1"/>
    </source>
</evidence>
<gene>
    <name evidence="1" type="ORF">CCAP1982_LOCUS1263</name>
</gene>
<dbReference type="EMBL" id="CAJHJT010000001">
    <property type="protein sequence ID" value="CAD6992399.1"/>
    <property type="molecule type" value="Genomic_DNA"/>
</dbReference>
<dbReference type="AlphaFoldDB" id="A0A811U0B3"/>
<evidence type="ECO:0000313" key="2">
    <source>
        <dbReference type="Proteomes" id="UP000606786"/>
    </source>
</evidence>
<name>A0A811U0B3_CERCA</name>
<reference evidence="1" key="1">
    <citation type="submission" date="2020-11" db="EMBL/GenBank/DDBJ databases">
        <authorList>
            <person name="Whitehead M."/>
        </authorList>
    </citation>
    <scope>NUCLEOTIDE SEQUENCE</scope>
    <source>
        <strain evidence="1">EGII</strain>
    </source>
</reference>
<organism evidence="1 2">
    <name type="scientific">Ceratitis capitata</name>
    <name type="common">Mediterranean fruit fly</name>
    <name type="synonym">Tephritis capitata</name>
    <dbReference type="NCBI Taxonomy" id="7213"/>
    <lineage>
        <taxon>Eukaryota</taxon>
        <taxon>Metazoa</taxon>
        <taxon>Ecdysozoa</taxon>
        <taxon>Arthropoda</taxon>
        <taxon>Hexapoda</taxon>
        <taxon>Insecta</taxon>
        <taxon>Pterygota</taxon>
        <taxon>Neoptera</taxon>
        <taxon>Endopterygota</taxon>
        <taxon>Diptera</taxon>
        <taxon>Brachycera</taxon>
        <taxon>Muscomorpha</taxon>
        <taxon>Tephritoidea</taxon>
        <taxon>Tephritidae</taxon>
        <taxon>Ceratitis</taxon>
        <taxon>Ceratitis</taxon>
    </lineage>
</organism>